<keyword evidence="1" id="KW-0479">Metal-binding</keyword>
<keyword evidence="4" id="KW-1185">Reference proteome</keyword>
<dbReference type="InterPro" id="IPR013087">
    <property type="entry name" value="Znf_C2H2_type"/>
</dbReference>
<protein>
    <recommendedName>
        <fullName evidence="2">C2H2-type domain-containing protein</fullName>
    </recommendedName>
</protein>
<dbReference type="AlphaFoldDB" id="A0A4P9ZXP3"/>
<dbReference type="PROSITE" id="PS00028">
    <property type="entry name" value="ZINC_FINGER_C2H2_1"/>
    <property type="match status" value="1"/>
</dbReference>
<gene>
    <name evidence="3" type="ORF">BJ085DRAFT_6768</name>
</gene>
<evidence type="ECO:0000259" key="2">
    <source>
        <dbReference type="PROSITE" id="PS50157"/>
    </source>
</evidence>
<name>A0A4P9ZXP3_9FUNG</name>
<evidence type="ECO:0000256" key="1">
    <source>
        <dbReference type="PROSITE-ProRule" id="PRU00042"/>
    </source>
</evidence>
<dbReference type="InterPro" id="IPR052795">
    <property type="entry name" value="RREB1"/>
</dbReference>
<dbReference type="STRING" id="215637.A0A4P9ZXP3"/>
<keyword evidence="1" id="KW-0862">Zinc</keyword>
<feature type="non-terminal residue" evidence="3">
    <location>
        <position position="51"/>
    </location>
</feature>
<feature type="domain" description="C2H2-type" evidence="2">
    <location>
        <begin position="3"/>
        <end position="30"/>
    </location>
</feature>
<reference evidence="4" key="1">
    <citation type="journal article" date="2018" name="Nat. Microbiol.">
        <title>Leveraging single-cell genomics to expand the fungal tree of life.</title>
        <authorList>
            <person name="Ahrendt S.R."/>
            <person name="Quandt C.A."/>
            <person name="Ciobanu D."/>
            <person name="Clum A."/>
            <person name="Salamov A."/>
            <person name="Andreopoulos B."/>
            <person name="Cheng J.F."/>
            <person name="Woyke T."/>
            <person name="Pelin A."/>
            <person name="Henrissat B."/>
            <person name="Reynolds N.K."/>
            <person name="Benny G.L."/>
            <person name="Smith M.E."/>
            <person name="James T.Y."/>
            <person name="Grigoriev I.V."/>
        </authorList>
    </citation>
    <scope>NUCLEOTIDE SEQUENCE [LARGE SCALE GENOMIC DNA]</scope>
    <source>
        <strain evidence="4">RSA 468</strain>
    </source>
</reference>
<proteinExistence type="predicted"/>
<dbReference type="InterPro" id="IPR036236">
    <property type="entry name" value="Znf_C2H2_sf"/>
</dbReference>
<dbReference type="EMBL" id="ML002460">
    <property type="protein sequence ID" value="RKP37682.1"/>
    <property type="molecule type" value="Genomic_DNA"/>
</dbReference>
<sequence>RNWHCFTCQKSYNRKADLIRHIKLHAGNRPFSCNYCHKRYTAQYSVSRHQR</sequence>
<organism evidence="3 4">
    <name type="scientific">Dimargaris cristalligena</name>
    <dbReference type="NCBI Taxonomy" id="215637"/>
    <lineage>
        <taxon>Eukaryota</taxon>
        <taxon>Fungi</taxon>
        <taxon>Fungi incertae sedis</taxon>
        <taxon>Zoopagomycota</taxon>
        <taxon>Kickxellomycotina</taxon>
        <taxon>Dimargaritomycetes</taxon>
        <taxon>Dimargaritales</taxon>
        <taxon>Dimargaritaceae</taxon>
        <taxon>Dimargaris</taxon>
    </lineage>
</organism>
<dbReference type="PROSITE" id="PS50157">
    <property type="entry name" value="ZINC_FINGER_C2H2_2"/>
    <property type="match status" value="2"/>
</dbReference>
<dbReference type="GO" id="GO:0000978">
    <property type="term" value="F:RNA polymerase II cis-regulatory region sequence-specific DNA binding"/>
    <property type="evidence" value="ECO:0007669"/>
    <property type="project" value="TreeGrafter"/>
</dbReference>
<dbReference type="SMART" id="SM00355">
    <property type="entry name" value="ZnF_C2H2"/>
    <property type="match status" value="2"/>
</dbReference>
<feature type="non-terminal residue" evidence="3">
    <location>
        <position position="1"/>
    </location>
</feature>
<dbReference type="SUPFAM" id="SSF57667">
    <property type="entry name" value="beta-beta-alpha zinc fingers"/>
    <property type="match status" value="1"/>
</dbReference>
<dbReference type="PANTHER" id="PTHR46451">
    <property type="entry name" value="RAS-RESPONSIVE ELEMENT-BINDING PROTEIN 1"/>
    <property type="match status" value="1"/>
</dbReference>
<dbReference type="GO" id="GO:0008270">
    <property type="term" value="F:zinc ion binding"/>
    <property type="evidence" value="ECO:0007669"/>
    <property type="project" value="UniProtKB-KW"/>
</dbReference>
<dbReference type="GO" id="GO:0001228">
    <property type="term" value="F:DNA-binding transcription activator activity, RNA polymerase II-specific"/>
    <property type="evidence" value="ECO:0007669"/>
    <property type="project" value="TreeGrafter"/>
</dbReference>
<evidence type="ECO:0000313" key="3">
    <source>
        <dbReference type="EMBL" id="RKP37682.1"/>
    </source>
</evidence>
<feature type="domain" description="C2H2-type" evidence="2">
    <location>
        <begin position="31"/>
        <end position="51"/>
    </location>
</feature>
<accession>A0A4P9ZXP3</accession>
<dbReference type="Gene3D" id="3.30.160.60">
    <property type="entry name" value="Classic Zinc Finger"/>
    <property type="match status" value="2"/>
</dbReference>
<keyword evidence="1" id="KW-0863">Zinc-finger</keyword>
<dbReference type="Pfam" id="PF00096">
    <property type="entry name" value="zf-C2H2"/>
    <property type="match status" value="2"/>
</dbReference>
<dbReference type="PANTHER" id="PTHR46451:SF1">
    <property type="entry name" value="RAS-RESPONSIVE ELEMENT-BINDING PROTEIN 1"/>
    <property type="match status" value="1"/>
</dbReference>
<evidence type="ECO:0000313" key="4">
    <source>
        <dbReference type="Proteomes" id="UP000268162"/>
    </source>
</evidence>
<dbReference type="Proteomes" id="UP000268162">
    <property type="component" value="Unassembled WGS sequence"/>
</dbReference>
<dbReference type="GO" id="GO:0005634">
    <property type="term" value="C:nucleus"/>
    <property type="evidence" value="ECO:0007669"/>
    <property type="project" value="TreeGrafter"/>
</dbReference>